<keyword evidence="12" id="KW-1185">Reference proteome</keyword>
<evidence type="ECO:0000313" key="19">
    <source>
        <dbReference type="Proteomes" id="UP000284962"/>
    </source>
</evidence>
<accession>A0A395XM12</accession>
<dbReference type="Proteomes" id="UP000284742">
    <property type="component" value="Unassembled WGS sequence"/>
</dbReference>
<organism evidence="5 14">
    <name type="scientific">Dorea formicigenerans</name>
    <dbReference type="NCBI Taxonomy" id="39486"/>
    <lineage>
        <taxon>Bacteria</taxon>
        <taxon>Bacillati</taxon>
        <taxon>Bacillota</taxon>
        <taxon>Clostridia</taxon>
        <taxon>Lachnospirales</taxon>
        <taxon>Lachnospiraceae</taxon>
        <taxon>Dorea</taxon>
    </lineage>
</organism>
<evidence type="ECO:0000313" key="10">
    <source>
        <dbReference type="EMBL" id="RHL89191.1"/>
    </source>
</evidence>
<evidence type="ECO:0000313" key="15">
    <source>
        <dbReference type="Proteomes" id="UP000283325"/>
    </source>
</evidence>
<evidence type="ECO:0000313" key="13">
    <source>
        <dbReference type="Proteomes" id="UP000261208"/>
    </source>
</evidence>
<evidence type="ECO:0000313" key="21">
    <source>
        <dbReference type="Proteomes" id="UP000285666"/>
    </source>
</evidence>
<keyword evidence="1" id="KW-0812">Transmembrane</keyword>
<evidence type="ECO:0000256" key="1">
    <source>
        <dbReference type="SAM" id="Phobius"/>
    </source>
</evidence>
<dbReference type="Proteomes" id="UP000283325">
    <property type="component" value="Unassembled WGS sequence"/>
</dbReference>
<sequence>MHFYNYVQNSFDIILPPRLHMLYIVLILLTYAISCVNIILYLSFCAVPSWESGPFIQKHMQFKFGKSCHYTAVLYGAIMALFLF</sequence>
<evidence type="ECO:0000313" key="18">
    <source>
        <dbReference type="Proteomes" id="UP000284742"/>
    </source>
</evidence>
<evidence type="ECO:0000313" key="4">
    <source>
        <dbReference type="EMBL" id="RGT09928.1"/>
    </source>
</evidence>
<dbReference type="Proteomes" id="UP000284152">
    <property type="component" value="Unassembled WGS sequence"/>
</dbReference>
<dbReference type="EMBL" id="QSHK01000003">
    <property type="protein sequence ID" value="RHC08976.1"/>
    <property type="molecule type" value="Genomic_DNA"/>
</dbReference>
<dbReference type="EMBL" id="QRNS01000001">
    <property type="protein sequence ID" value="RHK66111.1"/>
    <property type="molecule type" value="Genomic_DNA"/>
</dbReference>
<evidence type="ECO:0000313" key="3">
    <source>
        <dbReference type="EMBL" id="RGO51608.1"/>
    </source>
</evidence>
<evidence type="ECO:0000313" key="9">
    <source>
        <dbReference type="EMBL" id="RHK66111.1"/>
    </source>
</evidence>
<keyword evidence="1" id="KW-0472">Membrane</keyword>
<dbReference type="Proteomes" id="UP000284962">
    <property type="component" value="Unassembled WGS sequence"/>
</dbReference>
<dbReference type="Proteomes" id="UP000285666">
    <property type="component" value="Unassembled WGS sequence"/>
</dbReference>
<reference evidence="12 13" key="1">
    <citation type="submission" date="2018-08" db="EMBL/GenBank/DDBJ databases">
        <title>A genome reference for cultivated species of the human gut microbiota.</title>
        <authorList>
            <person name="Zou Y."/>
            <person name="Xue W."/>
            <person name="Luo G."/>
        </authorList>
    </citation>
    <scope>NUCLEOTIDE SEQUENCE [LARGE SCALE GENOMIC DNA]</scope>
    <source>
        <strain evidence="5 14">AF12-11</strain>
        <strain evidence="4 16">AF19-4AC</strain>
        <strain evidence="11 20">AF31-13BH</strain>
        <strain evidence="10 15">AF36-1BH</strain>
        <strain evidence="9 17">AF42-21</strain>
        <strain evidence="8 21">AM23-7AC</strain>
        <strain evidence="7 18">AM37-5</strain>
        <strain evidence="6 19">AM46-16</strain>
        <strain evidence="3 12">OM02-12</strain>
        <strain evidence="2 13">TF11-11</strain>
    </source>
</reference>
<dbReference type="Proteomes" id="UP000285652">
    <property type="component" value="Unassembled WGS sequence"/>
</dbReference>
<evidence type="ECO:0000313" key="16">
    <source>
        <dbReference type="Proteomes" id="UP000283630"/>
    </source>
</evidence>
<gene>
    <name evidence="9" type="ORF">DW054_00620</name>
    <name evidence="8" type="ORF">DW658_07165</name>
    <name evidence="7" type="ORF">DW860_07305</name>
    <name evidence="6" type="ORF">DW957_04730</name>
    <name evidence="5" type="ORF">DWV67_10015</name>
    <name evidence="4" type="ORF">DWX53_05245</name>
    <name evidence="11" type="ORF">DWZ24_09205</name>
    <name evidence="10" type="ORF">DWZ98_04715</name>
    <name evidence="3" type="ORF">DXB12_06860</name>
    <name evidence="2" type="ORF">DXD10_13595</name>
</gene>
<dbReference type="Proteomes" id="UP000261208">
    <property type="component" value="Unassembled WGS sequence"/>
</dbReference>
<evidence type="ECO:0000313" key="11">
    <source>
        <dbReference type="EMBL" id="RHN15676.1"/>
    </source>
</evidence>
<dbReference type="EMBL" id="QRHN01000008">
    <property type="protein sequence ID" value="RHF78897.1"/>
    <property type="molecule type" value="Genomic_DNA"/>
</dbReference>
<evidence type="ECO:0000313" key="2">
    <source>
        <dbReference type="EMBL" id="RGK45263.1"/>
    </source>
</evidence>
<dbReference type="Proteomes" id="UP000266376">
    <property type="component" value="Unassembled WGS sequence"/>
</dbReference>
<evidence type="ECO:0000313" key="8">
    <source>
        <dbReference type="EMBL" id="RHF78897.1"/>
    </source>
</evidence>
<feature type="transmembrane region" description="Helical" evidence="1">
    <location>
        <begin position="64"/>
        <end position="83"/>
    </location>
</feature>
<dbReference type="EMBL" id="QRPD01000003">
    <property type="protein sequence ID" value="RHL89191.1"/>
    <property type="molecule type" value="Genomic_DNA"/>
</dbReference>
<dbReference type="Proteomes" id="UP000261055">
    <property type="component" value="Unassembled WGS sequence"/>
</dbReference>
<name>A0A395XM12_9FIRM</name>
<evidence type="ECO:0000313" key="6">
    <source>
        <dbReference type="EMBL" id="RHA00679.1"/>
    </source>
</evidence>
<dbReference type="EMBL" id="QRWH01000004">
    <property type="protein sequence ID" value="RGT09928.1"/>
    <property type="molecule type" value="Genomic_DNA"/>
</dbReference>
<keyword evidence="1" id="KW-1133">Transmembrane helix</keyword>
<evidence type="ECO:0000313" key="5">
    <source>
        <dbReference type="EMBL" id="RGW52359.1"/>
    </source>
</evidence>
<comment type="caution">
    <text evidence="5">The sequence shown here is derived from an EMBL/GenBank/DDBJ whole genome shotgun (WGS) entry which is preliminary data.</text>
</comment>
<dbReference type="EMBL" id="QSVQ01000006">
    <property type="protein sequence ID" value="RGO51608.1"/>
    <property type="molecule type" value="Genomic_DNA"/>
</dbReference>
<evidence type="ECO:0000313" key="14">
    <source>
        <dbReference type="Proteomes" id="UP000266376"/>
    </source>
</evidence>
<proteinExistence type="predicted"/>
<dbReference type="EMBL" id="QSAJ01000023">
    <property type="protein sequence ID" value="RGW52359.1"/>
    <property type="molecule type" value="Genomic_DNA"/>
</dbReference>
<evidence type="ECO:0000313" key="7">
    <source>
        <dbReference type="EMBL" id="RHC08976.1"/>
    </source>
</evidence>
<evidence type="ECO:0000313" key="20">
    <source>
        <dbReference type="Proteomes" id="UP000285652"/>
    </source>
</evidence>
<evidence type="ECO:0000313" key="17">
    <source>
        <dbReference type="Proteomes" id="UP000284152"/>
    </source>
</evidence>
<protein>
    <submittedName>
        <fullName evidence="5">Uncharacterized protein</fullName>
    </submittedName>
</protein>
<dbReference type="Proteomes" id="UP000283630">
    <property type="component" value="Unassembled WGS sequence"/>
</dbReference>
<dbReference type="EMBL" id="QSEW01000004">
    <property type="protein sequence ID" value="RHA00679.1"/>
    <property type="molecule type" value="Genomic_DNA"/>
</dbReference>
<feature type="transmembrane region" description="Helical" evidence="1">
    <location>
        <begin position="21"/>
        <end position="44"/>
    </location>
</feature>
<dbReference type="EMBL" id="QSQQ01000020">
    <property type="protein sequence ID" value="RGK45263.1"/>
    <property type="molecule type" value="Genomic_DNA"/>
</dbReference>
<dbReference type="AlphaFoldDB" id="A0A395XM12"/>
<evidence type="ECO:0000313" key="12">
    <source>
        <dbReference type="Proteomes" id="UP000261055"/>
    </source>
</evidence>
<dbReference type="EMBL" id="QRQQ01000007">
    <property type="protein sequence ID" value="RHN15676.1"/>
    <property type="molecule type" value="Genomic_DNA"/>
</dbReference>